<dbReference type="Proteomes" id="UP000269375">
    <property type="component" value="Unassembled WGS sequence"/>
</dbReference>
<evidence type="ECO:0000313" key="1">
    <source>
        <dbReference type="EMBL" id="ROI00827.1"/>
    </source>
</evidence>
<reference evidence="2" key="1">
    <citation type="submission" date="2018-11" db="EMBL/GenBank/DDBJ databases">
        <title>Proposal to divide the Flavobacteriaceae and reorganize its genera based on Amino Acid Identity values calculated from whole genome sequences.</title>
        <authorList>
            <person name="Nicholson A.C."/>
            <person name="Gulvik C.A."/>
            <person name="Whitney A.M."/>
            <person name="Humrighouse B.W."/>
            <person name="Bell M."/>
            <person name="Holmes B."/>
            <person name="Steigerwalt A."/>
            <person name="Villarma A."/>
            <person name="Sheth M."/>
            <person name="Batra D."/>
            <person name="Pryor J."/>
            <person name="Bernardet J.-F."/>
            <person name="Hugo C."/>
            <person name="Kampfer P."/>
            <person name="Newman J."/>
            <person name="Mcquiston J.R."/>
        </authorList>
    </citation>
    <scope>NUCLEOTIDE SEQUENCE [LARGE SCALE GENOMIC DNA]</scope>
    <source>
        <strain evidence="2">DSM 15235</strain>
    </source>
</reference>
<dbReference type="EMBL" id="RJTX01000001">
    <property type="protein sequence ID" value="ROI00827.1"/>
    <property type="molecule type" value="Genomic_DNA"/>
</dbReference>
<proteinExistence type="predicted"/>
<evidence type="ECO:0000313" key="2">
    <source>
        <dbReference type="Proteomes" id="UP000269375"/>
    </source>
</evidence>
<comment type="caution">
    <text evidence="1">The sequence shown here is derived from an EMBL/GenBank/DDBJ whole genome shotgun (WGS) entry which is preliminary data.</text>
</comment>
<name>A0A3N0W723_9FLAO</name>
<dbReference type="AlphaFoldDB" id="A0A3N0W723"/>
<accession>A0A3N0W723</accession>
<gene>
    <name evidence="1" type="ORF">EGI05_08135</name>
</gene>
<protein>
    <submittedName>
        <fullName evidence="1">Uncharacterized protein</fullName>
    </submittedName>
</protein>
<sequence length="66" mass="7599">MKRNYLLFQSFFVAILQIWMALASERLNTSVGKEKLNSFAVSNSKCLQKFKSNDTVRMNIGQLLLI</sequence>
<organism evidence="1 2">
    <name type="scientific">Chryseobacterium daecheongense</name>
    <dbReference type="NCBI Taxonomy" id="192389"/>
    <lineage>
        <taxon>Bacteria</taxon>
        <taxon>Pseudomonadati</taxon>
        <taxon>Bacteroidota</taxon>
        <taxon>Flavobacteriia</taxon>
        <taxon>Flavobacteriales</taxon>
        <taxon>Weeksellaceae</taxon>
        <taxon>Chryseobacterium group</taxon>
        <taxon>Chryseobacterium</taxon>
    </lineage>
</organism>